<name>A0A4U0WG30_9PEZI</name>
<evidence type="ECO:0000256" key="2">
    <source>
        <dbReference type="SAM" id="MobiDB-lite"/>
    </source>
</evidence>
<gene>
    <name evidence="4" type="ORF">B0A49_09421</name>
</gene>
<feature type="domain" description="CCAAT-binding factor" evidence="3">
    <location>
        <begin position="457"/>
        <end position="635"/>
    </location>
</feature>
<feature type="region of interest" description="Disordered" evidence="2">
    <location>
        <begin position="739"/>
        <end position="880"/>
    </location>
</feature>
<dbReference type="InterPro" id="IPR040155">
    <property type="entry name" value="CEBPZ/Mak21-like"/>
</dbReference>
<feature type="compositionally biased region" description="Basic and acidic residues" evidence="2">
    <location>
        <begin position="860"/>
        <end position="871"/>
    </location>
</feature>
<dbReference type="InterPro" id="IPR016024">
    <property type="entry name" value="ARM-type_fold"/>
</dbReference>
<proteinExistence type="inferred from homology"/>
<evidence type="ECO:0000313" key="4">
    <source>
        <dbReference type="EMBL" id="TKA61681.1"/>
    </source>
</evidence>
<feature type="region of interest" description="Disordered" evidence="2">
    <location>
        <begin position="367"/>
        <end position="406"/>
    </location>
</feature>
<dbReference type="Pfam" id="PF03914">
    <property type="entry name" value="CBF"/>
    <property type="match status" value="1"/>
</dbReference>
<keyword evidence="5" id="KW-1185">Reference proteome</keyword>
<dbReference type="SUPFAM" id="SSF48371">
    <property type="entry name" value="ARM repeat"/>
    <property type="match status" value="1"/>
</dbReference>
<feature type="compositionally biased region" description="Acidic residues" evidence="2">
    <location>
        <begin position="750"/>
        <end position="768"/>
    </location>
</feature>
<feature type="compositionally biased region" description="Basic and acidic residues" evidence="2">
    <location>
        <begin position="27"/>
        <end position="36"/>
    </location>
</feature>
<accession>A0A4U0WG30</accession>
<protein>
    <recommendedName>
        <fullName evidence="3">CCAAT-binding factor domain-containing protein</fullName>
    </recommendedName>
</protein>
<comment type="caution">
    <text evidence="4">The sequence shown here is derived from an EMBL/GenBank/DDBJ whole genome shotgun (WGS) entry which is preliminary data.</text>
</comment>
<evidence type="ECO:0000313" key="5">
    <source>
        <dbReference type="Proteomes" id="UP000308768"/>
    </source>
</evidence>
<feature type="compositionally biased region" description="Acidic residues" evidence="2">
    <location>
        <begin position="780"/>
        <end position="794"/>
    </location>
</feature>
<dbReference type="GO" id="GO:0005634">
    <property type="term" value="C:nucleus"/>
    <property type="evidence" value="ECO:0007669"/>
    <property type="project" value="TreeGrafter"/>
</dbReference>
<dbReference type="AlphaFoldDB" id="A0A4U0WG30"/>
<dbReference type="Proteomes" id="UP000308768">
    <property type="component" value="Unassembled WGS sequence"/>
</dbReference>
<feature type="compositionally biased region" description="Acidic residues" evidence="2">
    <location>
        <begin position="803"/>
        <end position="844"/>
    </location>
</feature>
<dbReference type="EMBL" id="NAJN01001696">
    <property type="protein sequence ID" value="TKA61681.1"/>
    <property type="molecule type" value="Genomic_DNA"/>
</dbReference>
<feature type="compositionally biased region" description="Polar residues" evidence="2">
    <location>
        <begin position="367"/>
        <end position="381"/>
    </location>
</feature>
<feature type="region of interest" description="Disordered" evidence="2">
    <location>
        <begin position="1"/>
        <end position="44"/>
    </location>
</feature>
<dbReference type="OrthoDB" id="28947at2759"/>
<organism evidence="4 5">
    <name type="scientific">Cryomyces minteri</name>
    <dbReference type="NCBI Taxonomy" id="331657"/>
    <lineage>
        <taxon>Eukaryota</taxon>
        <taxon>Fungi</taxon>
        <taxon>Dikarya</taxon>
        <taxon>Ascomycota</taxon>
        <taxon>Pezizomycotina</taxon>
        <taxon>Dothideomycetes</taxon>
        <taxon>Dothideomycetes incertae sedis</taxon>
        <taxon>Cryomyces</taxon>
    </lineage>
</organism>
<evidence type="ECO:0000259" key="3">
    <source>
        <dbReference type="Pfam" id="PF03914"/>
    </source>
</evidence>
<dbReference type="STRING" id="331657.A0A4U0WG30"/>
<sequence>MGKKRTAAEARSGPTVVLKGGVATTTNEKKDRKDPNLAKVNGIGGKPTSLIFEPRPDWHARELPEVPIPAILAPPPRRALEEIQHYAVALLEAENKEYETKHASSDASHKFMSTIMASGTLEDKVSALTLRVQESPLHAMKAFDNLLGLAKKRSRNQALMAVGALKDLLGQGMVLPPNRKLRTFAKQPGLYGALHGKYDNWKTGDPLPGKLEKIHLVVWAYEDWLKSTFFELLKVLEGWCSDEVVFARSRAVTFVWELLKEKPEQEENLLRLLVNKLGDTDKKIASRASHLLLQLQETHPAMKAIIINNIESESLYRPGQSSHAKYYAIITLNQTVLSTREQNVANKLLEIYFGLFVQLLKTPSKAQNQPDGPLVSKTNSHGQIQGGGGKPGKKAAQKAKSKATVGKSDEELKEKMIAAVLTGVNRAFPYAKIDDAVFETQMDTIFKVTHSSNFNTSIQALQLIQQISSSKHYSSDRFYRTLYESLLDPRLLTSSKQIMYLNLLYKSLKSDLDVKRVKAFVKRLLQIITLHDPPFVINALYLVRELEATFPSIKSMTNHAEEADEDEEERFVDAPENPKEGTNSTVAVIVPQIDASQHKVYDGRKRHPESAFAERSCLWEITPFLAHFHPTVSLFTSHLLNSNPLPAKPDPTLHTLIHFLDRFAYRNAKSAAKSTATRGTSIMQPLAGTHAADLLIKSRDGGRAEAPLNTEAFWRKKGEDVKADEVFFHQYFGMAGKRPTAHSKKKAKDEEEGEEDDEGGDDVGEDEIWGALVDSRPEVEGPESDDDLDLDDLDSAYSGSEVEINEGLDDDLDDGDMDGDVEDGLADLESEDDVMLDDDADLPSDFDGFAEAPKGQAETGKGKSKDEQESRGKKRRKLKHLPTFAYADDYAKLLEGDEDQ</sequence>
<feature type="compositionally biased region" description="Basic residues" evidence="2">
    <location>
        <begin position="391"/>
        <end position="401"/>
    </location>
</feature>
<reference evidence="4 5" key="1">
    <citation type="submission" date="2017-03" db="EMBL/GenBank/DDBJ databases">
        <title>Genomes of endolithic fungi from Antarctica.</title>
        <authorList>
            <person name="Coleine C."/>
            <person name="Masonjones S."/>
            <person name="Stajich J.E."/>
        </authorList>
    </citation>
    <scope>NUCLEOTIDE SEQUENCE [LARGE SCALE GENOMIC DNA]</scope>
    <source>
        <strain evidence="4 5">CCFEE 5187</strain>
    </source>
</reference>
<dbReference type="PANTHER" id="PTHR12048:SF0">
    <property type="entry name" value="CCAAT_ENHANCER-BINDING PROTEIN ZETA"/>
    <property type="match status" value="1"/>
</dbReference>
<dbReference type="InterPro" id="IPR005612">
    <property type="entry name" value="CCAAT-binding_factor"/>
</dbReference>
<comment type="similarity">
    <text evidence="1">Belongs to the CBF/MAK21 family.</text>
</comment>
<dbReference type="PANTHER" id="PTHR12048">
    <property type="entry name" value="CCAAT-BINDING FACTOR-RELATED"/>
    <property type="match status" value="1"/>
</dbReference>
<evidence type="ECO:0000256" key="1">
    <source>
        <dbReference type="ARBA" id="ARBA00007797"/>
    </source>
</evidence>